<organism evidence="8 9">
    <name type="scientific">Ruminococcus turbiniformis</name>
    <dbReference type="NCBI Taxonomy" id="2881258"/>
    <lineage>
        <taxon>Bacteria</taxon>
        <taxon>Bacillati</taxon>
        <taxon>Bacillota</taxon>
        <taxon>Clostridia</taxon>
        <taxon>Eubacteriales</taxon>
        <taxon>Oscillospiraceae</taxon>
        <taxon>Ruminococcus</taxon>
    </lineage>
</organism>
<feature type="transmembrane region" description="Helical" evidence="7">
    <location>
        <begin position="165"/>
        <end position="188"/>
    </location>
</feature>
<name>A0ABS8G1M0_9FIRM</name>
<feature type="transmembrane region" description="Helical" evidence="7">
    <location>
        <begin position="42"/>
        <end position="63"/>
    </location>
</feature>
<comment type="caution">
    <text evidence="8">The sequence shown here is derived from an EMBL/GenBank/DDBJ whole genome shotgun (WGS) entry which is preliminary data.</text>
</comment>
<evidence type="ECO:0000313" key="8">
    <source>
        <dbReference type="EMBL" id="MCC2256116.1"/>
    </source>
</evidence>
<keyword evidence="5 7" id="KW-1133">Transmembrane helix</keyword>
<protein>
    <submittedName>
        <fullName evidence="8">Prolipoprotein diacylglyceryl transferase</fullName>
    </submittedName>
</protein>
<evidence type="ECO:0000256" key="2">
    <source>
        <dbReference type="ARBA" id="ARBA00022475"/>
    </source>
</evidence>
<dbReference type="Proteomes" id="UP001198151">
    <property type="component" value="Unassembled WGS sequence"/>
</dbReference>
<evidence type="ECO:0000256" key="6">
    <source>
        <dbReference type="ARBA" id="ARBA00023136"/>
    </source>
</evidence>
<keyword evidence="2" id="KW-1003">Cell membrane</keyword>
<keyword evidence="6 7" id="KW-0472">Membrane</keyword>
<feature type="transmembrane region" description="Helical" evidence="7">
    <location>
        <begin position="12"/>
        <end position="35"/>
    </location>
</feature>
<evidence type="ECO:0000313" key="9">
    <source>
        <dbReference type="Proteomes" id="UP001198151"/>
    </source>
</evidence>
<evidence type="ECO:0000256" key="1">
    <source>
        <dbReference type="ARBA" id="ARBA00007150"/>
    </source>
</evidence>
<dbReference type="GO" id="GO:0016740">
    <property type="term" value="F:transferase activity"/>
    <property type="evidence" value="ECO:0007669"/>
    <property type="project" value="UniProtKB-KW"/>
</dbReference>
<accession>A0ABS8G1M0</accession>
<reference evidence="8 9" key="1">
    <citation type="submission" date="2021-10" db="EMBL/GenBank/DDBJ databases">
        <title>Anaerobic single-cell dispensing facilitates the cultivation of human gut bacteria.</title>
        <authorList>
            <person name="Afrizal A."/>
        </authorList>
    </citation>
    <scope>NUCLEOTIDE SEQUENCE [LARGE SCALE GENOMIC DNA]</scope>
    <source>
        <strain evidence="8 9">CLA-AA-H200</strain>
    </source>
</reference>
<evidence type="ECO:0000256" key="5">
    <source>
        <dbReference type="ARBA" id="ARBA00022989"/>
    </source>
</evidence>
<evidence type="ECO:0000256" key="7">
    <source>
        <dbReference type="SAM" id="Phobius"/>
    </source>
</evidence>
<dbReference type="InterPro" id="IPR001640">
    <property type="entry name" value="Lgt"/>
</dbReference>
<keyword evidence="3 8" id="KW-0808">Transferase</keyword>
<gene>
    <name evidence="8" type="ORF">LKD70_17150</name>
</gene>
<keyword evidence="4 7" id="KW-0812">Transmembrane</keyword>
<dbReference type="EMBL" id="JAJEQX010000049">
    <property type="protein sequence ID" value="MCC2256116.1"/>
    <property type="molecule type" value="Genomic_DNA"/>
</dbReference>
<feature type="transmembrane region" description="Helical" evidence="7">
    <location>
        <begin position="116"/>
        <end position="145"/>
    </location>
</feature>
<keyword evidence="9" id="KW-1185">Reference proteome</keyword>
<evidence type="ECO:0000256" key="4">
    <source>
        <dbReference type="ARBA" id="ARBA00022692"/>
    </source>
</evidence>
<evidence type="ECO:0000256" key="3">
    <source>
        <dbReference type="ARBA" id="ARBA00022679"/>
    </source>
</evidence>
<dbReference type="Pfam" id="PF01790">
    <property type="entry name" value="LGT"/>
    <property type="match status" value="2"/>
</dbReference>
<dbReference type="RefSeq" id="WP_227709095.1">
    <property type="nucleotide sequence ID" value="NZ_JAJEQX010000049.1"/>
</dbReference>
<proteinExistence type="inferred from homology"/>
<comment type="similarity">
    <text evidence="1">Belongs to the Lgt family.</text>
</comment>
<dbReference type="PANTHER" id="PTHR30589:SF0">
    <property type="entry name" value="PHOSPHATIDYLGLYCEROL--PROLIPOPROTEIN DIACYLGLYCERYL TRANSFERASE"/>
    <property type="match status" value="1"/>
</dbReference>
<feature type="transmembrane region" description="Helical" evidence="7">
    <location>
        <begin position="83"/>
        <end position="104"/>
    </location>
</feature>
<dbReference type="PANTHER" id="PTHR30589">
    <property type="entry name" value="PROLIPOPROTEIN DIACYLGLYCERYL TRANSFERASE"/>
    <property type="match status" value="1"/>
</dbReference>
<sequence>MGIQIGPVMIPWYGLFLVLGIFAGMALGYVLVRAFRLIYDDFIQIVCFVGLGAMAGSKLLYLIVSWKSIDFSRLTDPEYFNALMSGGFVFYGGLLGGLLGLYLCGKILHIAVSDYARLLIPVIPLAHAFGRIGCALAGCCYGVPYDGPGAVVYAESLAAPNGMPLFPVQALEAVLNLITATVLCVYILHSRKRAERGIAEKILEKTPEKTRVRDGETDGWQTRLRSVELYLLFYASERFILEFFRYDDSERGILYGLSTSQWISIAVILAAAGRVLYLAKREKREVNTKSQNSFEKCDYT</sequence>